<evidence type="ECO:0000256" key="1">
    <source>
        <dbReference type="SAM" id="Phobius"/>
    </source>
</evidence>
<dbReference type="Proteomes" id="UP000287168">
    <property type="component" value="Unassembled WGS sequence"/>
</dbReference>
<organism evidence="2 3">
    <name type="scientific">Falsigemmobacter intermedius</name>
    <dbReference type="NCBI Taxonomy" id="1553448"/>
    <lineage>
        <taxon>Bacteria</taxon>
        <taxon>Pseudomonadati</taxon>
        <taxon>Pseudomonadota</taxon>
        <taxon>Alphaproteobacteria</taxon>
        <taxon>Rhodobacterales</taxon>
        <taxon>Paracoccaceae</taxon>
        <taxon>Falsigemmobacter</taxon>
    </lineage>
</organism>
<reference evidence="2 3" key="1">
    <citation type="journal article" date="2015" name="Int. J. Syst. Evol. Microbiol.">
        <title>Gemmobacter intermedius sp. nov., isolated from a white stork (Ciconia ciconia).</title>
        <authorList>
            <person name="Kampfer P."/>
            <person name="Jerzak L."/>
            <person name="Wilharm G."/>
            <person name="Golke J."/>
            <person name="Busse H.J."/>
            <person name="Glaeser S.P."/>
        </authorList>
    </citation>
    <scope>NUCLEOTIDE SEQUENCE [LARGE SCALE GENOMIC DNA]</scope>
    <source>
        <strain evidence="2 3">119/4</strain>
    </source>
</reference>
<name>A0A3S3U3X0_9RHOB</name>
<evidence type="ECO:0000313" key="2">
    <source>
        <dbReference type="EMBL" id="RWY39109.1"/>
    </source>
</evidence>
<keyword evidence="1" id="KW-0812">Transmembrane</keyword>
<dbReference type="RefSeq" id="WP_128490291.1">
    <property type="nucleotide sequence ID" value="NZ_JBHLXB010000023.1"/>
</dbReference>
<proteinExistence type="predicted"/>
<accession>A0A3S3U3X0</accession>
<feature type="transmembrane region" description="Helical" evidence="1">
    <location>
        <begin position="12"/>
        <end position="32"/>
    </location>
</feature>
<keyword evidence="1" id="KW-1133">Transmembrane helix</keyword>
<keyword evidence="1" id="KW-0472">Membrane</keyword>
<comment type="caution">
    <text evidence="2">The sequence shown here is derived from an EMBL/GenBank/DDBJ whole genome shotgun (WGS) entry which is preliminary data.</text>
</comment>
<feature type="transmembrane region" description="Helical" evidence="1">
    <location>
        <begin position="67"/>
        <end position="95"/>
    </location>
</feature>
<sequence>MSQASTVLKKLVGIGTIVLGIPFLAACSWCLMVKDWHQGTLMEGLSFGILILLLAMPGLLYRPNRAAGFGIAAVILLLITLFGFVVFTGVISFIFDIFTRPRVA</sequence>
<dbReference type="AlphaFoldDB" id="A0A3S3U3X0"/>
<feature type="transmembrane region" description="Helical" evidence="1">
    <location>
        <begin position="44"/>
        <end position="61"/>
    </location>
</feature>
<keyword evidence="3" id="KW-1185">Reference proteome</keyword>
<dbReference type="EMBL" id="SBLC01000027">
    <property type="protein sequence ID" value="RWY39109.1"/>
    <property type="molecule type" value="Genomic_DNA"/>
</dbReference>
<protein>
    <submittedName>
        <fullName evidence="2">Uncharacterized protein</fullName>
    </submittedName>
</protein>
<evidence type="ECO:0000313" key="3">
    <source>
        <dbReference type="Proteomes" id="UP000287168"/>
    </source>
</evidence>
<gene>
    <name evidence="2" type="ORF">EP867_14960</name>
</gene>